<dbReference type="Proteomes" id="UP000310673">
    <property type="component" value="Chromosome"/>
</dbReference>
<dbReference type="KEGG" id="lft:FG051_02340"/>
<evidence type="ECO:0000313" key="2">
    <source>
        <dbReference type="Proteomes" id="UP000310673"/>
    </source>
</evidence>
<dbReference type="RefSeq" id="WP_057813747.1">
    <property type="nucleotide sequence ID" value="NZ_CP040736.1"/>
</dbReference>
<name>A0A5B7SXA2_9LACO</name>
<accession>A0A5B7SXA2</accession>
<organism evidence="1 2">
    <name type="scientific">Companilactobacillus futsaii</name>
    <dbReference type="NCBI Taxonomy" id="938155"/>
    <lineage>
        <taxon>Bacteria</taxon>
        <taxon>Bacillati</taxon>
        <taxon>Bacillota</taxon>
        <taxon>Bacilli</taxon>
        <taxon>Lactobacillales</taxon>
        <taxon>Lactobacillaceae</taxon>
        <taxon>Companilactobacillus</taxon>
    </lineage>
</organism>
<sequence length="108" mass="12172">MLKQKNMELTPELKMLLLPTSRSYSRDSIDNLNQTLIVASDVAESAYSQLYGTLENLTALDDECSIYQGNVELNNDIILAASLINHIQRRIDKKLVDANPHILDVQLD</sequence>
<dbReference type="EMBL" id="CP040736">
    <property type="protein sequence ID" value="QCX24013.1"/>
    <property type="molecule type" value="Genomic_DNA"/>
</dbReference>
<dbReference type="AlphaFoldDB" id="A0A5B7SXA2"/>
<evidence type="ECO:0000313" key="1">
    <source>
        <dbReference type="EMBL" id="QCX24013.1"/>
    </source>
</evidence>
<proteinExistence type="predicted"/>
<protein>
    <submittedName>
        <fullName evidence="1">Uncharacterized protein</fullName>
    </submittedName>
</protein>
<gene>
    <name evidence="1" type="ORF">FG051_02340</name>
</gene>
<dbReference type="STRING" id="1423818.FC88_GL000093"/>
<reference evidence="1 2" key="1">
    <citation type="submission" date="2019-05" db="EMBL/GenBank/DDBJ databases">
        <title>Genome Sequence of Lactobacillus futsaii Y97, a Potential Probiotic Strain Isolated from the Futsai of Taiwan.</title>
        <authorList>
            <person name="Du X."/>
        </authorList>
    </citation>
    <scope>NUCLEOTIDE SEQUENCE [LARGE SCALE GENOMIC DNA]</scope>
    <source>
        <strain evidence="1 2">Y97</strain>
    </source>
</reference>